<dbReference type="InterPro" id="IPR005097">
    <property type="entry name" value="Sacchrp_dh_NADP-bd"/>
</dbReference>
<comment type="caution">
    <text evidence="3">The sequence shown here is derived from an EMBL/GenBank/DDBJ whole genome shotgun (WGS) entry which is preliminary data.</text>
</comment>
<dbReference type="AlphaFoldDB" id="A0A9D1I1E8"/>
<organism evidence="3 4">
    <name type="scientific">Candidatus Allocopromorpha excrementigallinarum</name>
    <dbReference type="NCBI Taxonomy" id="2840742"/>
    <lineage>
        <taxon>Bacteria</taxon>
        <taxon>Bacillati</taxon>
        <taxon>Bacillota</taxon>
        <taxon>Clostridia</taxon>
        <taxon>Eubacteriales</taxon>
        <taxon>Eubacteriaceae</taxon>
        <taxon>Eubacteriaceae incertae sedis</taxon>
        <taxon>Candidatus Allocopromorpha</taxon>
    </lineage>
</organism>
<reference evidence="3" key="2">
    <citation type="journal article" date="2021" name="PeerJ">
        <title>Extensive microbial diversity within the chicken gut microbiome revealed by metagenomics and culture.</title>
        <authorList>
            <person name="Gilroy R."/>
            <person name="Ravi A."/>
            <person name="Getino M."/>
            <person name="Pursley I."/>
            <person name="Horton D.L."/>
            <person name="Alikhan N.F."/>
            <person name="Baker D."/>
            <person name="Gharbi K."/>
            <person name="Hall N."/>
            <person name="Watson M."/>
            <person name="Adriaenssens E.M."/>
            <person name="Foster-Nyarko E."/>
            <person name="Jarju S."/>
            <person name="Secka A."/>
            <person name="Antonio M."/>
            <person name="Oren A."/>
            <person name="Chaudhuri R.R."/>
            <person name="La Ragione R."/>
            <person name="Hildebrand F."/>
            <person name="Pallen M.J."/>
        </authorList>
    </citation>
    <scope>NUCLEOTIDE SEQUENCE</scope>
    <source>
        <strain evidence="3">ChiHcec3-6078</strain>
    </source>
</reference>
<dbReference type="InterPro" id="IPR036291">
    <property type="entry name" value="NAD(P)-bd_dom_sf"/>
</dbReference>
<dbReference type="Pfam" id="PF03435">
    <property type="entry name" value="Sacchrp_dh_NADP"/>
    <property type="match status" value="1"/>
</dbReference>
<evidence type="ECO:0000259" key="1">
    <source>
        <dbReference type="Pfam" id="PF03435"/>
    </source>
</evidence>
<dbReference type="Pfam" id="PF16653">
    <property type="entry name" value="Sacchrp_dh_C"/>
    <property type="match status" value="1"/>
</dbReference>
<proteinExistence type="predicted"/>
<evidence type="ECO:0000313" key="3">
    <source>
        <dbReference type="EMBL" id="HIU26411.1"/>
    </source>
</evidence>
<dbReference type="PANTHER" id="PTHR43796">
    <property type="entry name" value="CARBOXYNORSPERMIDINE SYNTHASE"/>
    <property type="match status" value="1"/>
</dbReference>
<sequence length="393" mass="43765">MKIAVVGGAGKMALGAILDFVENRDVEKIRLIDIDEEALAKRKSDLDCDKVNTVSVDITDTERLGKELAEYDAVLNASSHIFNTAVMDACLIGKTAYTDFGGLYHWALEQLKYHDDFKAAGITGIVGSGSAPGMVNVMAKYAADRLDTVETIAIYDGIANFNDPGFRFVPPYSLNTILDEYSRNNYCFRDGKHVELKPFQEIGEFDFGYNLGVLPVYDVIHSEVATMPISFADKGIKNVCFKLSLPVKFEERLRFMLGIGMGKTEPITVKGKEVIPRDFTCALIDQHLKETEPEVPEKPNDHKVLKVIVEGEKDGIKQVYSIESAMGPYERWNMTMGAFTVGFPGAVTTRMLADGRIGEPGFFSSEQIIDPEEYFKELAKRDIYMDAIVKTRI</sequence>
<dbReference type="PANTHER" id="PTHR43796:SF2">
    <property type="entry name" value="CARBOXYNORSPERMIDINE SYNTHASE"/>
    <property type="match status" value="1"/>
</dbReference>
<evidence type="ECO:0000313" key="4">
    <source>
        <dbReference type="Proteomes" id="UP000824090"/>
    </source>
</evidence>
<reference evidence="3" key="1">
    <citation type="submission" date="2020-10" db="EMBL/GenBank/DDBJ databases">
        <authorList>
            <person name="Gilroy R."/>
        </authorList>
    </citation>
    <scope>NUCLEOTIDE SEQUENCE</scope>
    <source>
        <strain evidence="3">ChiHcec3-6078</strain>
    </source>
</reference>
<feature type="domain" description="Saccharopine dehydrogenase-like C-terminal" evidence="2">
    <location>
        <begin position="129"/>
        <end position="381"/>
    </location>
</feature>
<dbReference type="Gene3D" id="3.30.360.10">
    <property type="entry name" value="Dihydrodipicolinate Reductase, domain 2"/>
    <property type="match status" value="1"/>
</dbReference>
<dbReference type="Proteomes" id="UP000824090">
    <property type="component" value="Unassembled WGS sequence"/>
</dbReference>
<dbReference type="Gene3D" id="3.40.50.720">
    <property type="entry name" value="NAD(P)-binding Rossmann-like Domain"/>
    <property type="match status" value="2"/>
</dbReference>
<protein>
    <submittedName>
        <fullName evidence="3">Saccharopine dehydrogenase NADP-binding domain-containing protein</fullName>
    </submittedName>
</protein>
<dbReference type="EMBL" id="DVMP01000148">
    <property type="protein sequence ID" value="HIU26411.1"/>
    <property type="molecule type" value="Genomic_DNA"/>
</dbReference>
<name>A0A9D1I1E8_9FIRM</name>
<accession>A0A9D1I1E8</accession>
<dbReference type="SUPFAM" id="SSF51735">
    <property type="entry name" value="NAD(P)-binding Rossmann-fold domains"/>
    <property type="match status" value="1"/>
</dbReference>
<evidence type="ECO:0000259" key="2">
    <source>
        <dbReference type="Pfam" id="PF16653"/>
    </source>
</evidence>
<gene>
    <name evidence="3" type="ORF">IAC50_07975</name>
</gene>
<feature type="domain" description="Saccharopine dehydrogenase NADP binding" evidence="1">
    <location>
        <begin position="5"/>
        <end position="124"/>
    </location>
</feature>
<dbReference type="InterPro" id="IPR032095">
    <property type="entry name" value="Sacchrp_dh-like_C"/>
</dbReference>